<sequence>MKTRLLFLFLMVFSFGNAQPPTIPSLSHQNVTSTSATINFQVQNNCLTYSYRAELATNGSFSASFMTSTQIANNYCSVSPISHSADFTGLLPNTTYYYRARVQISSNLYYSTVGSFTTAGLTPVFGPTSSIPAVSTAIVNYSLIAGVGSSAITIFWGTSAGAMTNSLANGTILNSGSGNGTITGLSPATVYFYVVEAVNSNGTVYSTTGTFTTLPAPPAGTEFGLLKEFKFDGDSYDTTNSVQFVSSDGSNPIAYGLDRFNVSSKSLITTAAAFRQCTIPGIPIGNTDRTISIWYKINAISTTTYPGPFAYGGASTYNTFGYYLNSVNAVFQGYAYDQSFSNTTVAGIWYHAVVIFESGVAKIYVNGILKGEISRPLLNTNNTFFRIGNFNGFVDDLKIYDRAISASEITNLYNSGTTLSSSNFSQNNLEVKLYPNPVRDILNIEIENDIQSIEVYNIQGQKVLSSNQKQINVSDLANGMYMVRIQDIDNNIATKKIVIK</sequence>
<keyword evidence="5" id="KW-1185">Reference proteome</keyword>
<evidence type="ECO:0000313" key="4">
    <source>
        <dbReference type="EMBL" id="MEL1247344.1"/>
    </source>
</evidence>
<evidence type="ECO:0000259" key="3">
    <source>
        <dbReference type="SMART" id="SM00060"/>
    </source>
</evidence>
<proteinExistence type="predicted"/>
<dbReference type="InterPro" id="IPR013320">
    <property type="entry name" value="ConA-like_dom_sf"/>
</dbReference>
<dbReference type="RefSeq" id="WP_341682300.1">
    <property type="nucleotide sequence ID" value="NZ_JBBYHT010000001.1"/>
</dbReference>
<feature type="signal peptide" evidence="2">
    <location>
        <begin position="1"/>
        <end position="18"/>
    </location>
</feature>
<dbReference type="NCBIfam" id="TIGR04183">
    <property type="entry name" value="Por_Secre_tail"/>
    <property type="match status" value="1"/>
</dbReference>
<feature type="domain" description="Fibronectin type-III" evidence="3">
    <location>
        <begin position="121"/>
        <end position="204"/>
    </location>
</feature>
<dbReference type="SMART" id="SM00060">
    <property type="entry name" value="FN3"/>
    <property type="match status" value="2"/>
</dbReference>
<evidence type="ECO:0000313" key="5">
    <source>
        <dbReference type="Proteomes" id="UP001393056"/>
    </source>
</evidence>
<dbReference type="Pfam" id="PF16656">
    <property type="entry name" value="Pur_ac_phosph_N"/>
    <property type="match status" value="1"/>
</dbReference>
<dbReference type="Gene3D" id="2.60.40.10">
    <property type="entry name" value="Immunoglobulins"/>
    <property type="match status" value="1"/>
</dbReference>
<keyword evidence="1 2" id="KW-0732">Signal</keyword>
<dbReference type="EMBL" id="JBBYHT010000001">
    <property type="protein sequence ID" value="MEL1247344.1"/>
    <property type="molecule type" value="Genomic_DNA"/>
</dbReference>
<gene>
    <name evidence="4" type="ORF">AAEO58_04740</name>
</gene>
<accession>A0ABU9I5M6</accession>
<feature type="domain" description="Fibronectin type-III" evidence="3">
    <location>
        <begin position="20"/>
        <end position="111"/>
    </location>
</feature>
<dbReference type="SUPFAM" id="SSF49265">
    <property type="entry name" value="Fibronectin type III"/>
    <property type="match status" value="1"/>
</dbReference>
<dbReference type="Pfam" id="PF13385">
    <property type="entry name" value="Laminin_G_3"/>
    <property type="match status" value="1"/>
</dbReference>
<dbReference type="SUPFAM" id="SSF49899">
    <property type="entry name" value="Concanavalin A-like lectins/glucanases"/>
    <property type="match status" value="1"/>
</dbReference>
<evidence type="ECO:0000256" key="1">
    <source>
        <dbReference type="ARBA" id="ARBA00022729"/>
    </source>
</evidence>
<dbReference type="InterPro" id="IPR036116">
    <property type="entry name" value="FN3_sf"/>
</dbReference>
<feature type="chain" id="PRO_5046867543" evidence="2">
    <location>
        <begin position="19"/>
        <end position="500"/>
    </location>
</feature>
<dbReference type="InterPro" id="IPR015914">
    <property type="entry name" value="PAPs_N"/>
</dbReference>
<dbReference type="Pfam" id="PF18962">
    <property type="entry name" value="Por_Secre_tail"/>
    <property type="match status" value="1"/>
</dbReference>
<comment type="caution">
    <text evidence="4">The sequence shown here is derived from an EMBL/GenBank/DDBJ whole genome shotgun (WGS) entry which is preliminary data.</text>
</comment>
<name>A0ABU9I5M6_9FLAO</name>
<organism evidence="4 5">
    <name type="scientific">Flavobacterium helocola</name>
    <dbReference type="NCBI Taxonomy" id="3139139"/>
    <lineage>
        <taxon>Bacteria</taxon>
        <taxon>Pseudomonadati</taxon>
        <taxon>Bacteroidota</taxon>
        <taxon>Flavobacteriia</taxon>
        <taxon>Flavobacteriales</taxon>
        <taxon>Flavobacteriaceae</taxon>
        <taxon>Flavobacterium</taxon>
    </lineage>
</organism>
<dbReference type="InterPro" id="IPR013783">
    <property type="entry name" value="Ig-like_fold"/>
</dbReference>
<dbReference type="Gene3D" id="2.60.120.200">
    <property type="match status" value="1"/>
</dbReference>
<reference evidence="4 5" key="1">
    <citation type="submission" date="2024-04" db="EMBL/GenBank/DDBJ databases">
        <title>Flavobacterium sp. DGU41 16S ribosomal RNA gene Genome sequencing and assembly.</title>
        <authorList>
            <person name="Park S."/>
        </authorList>
    </citation>
    <scope>NUCLEOTIDE SEQUENCE [LARGE SCALE GENOMIC DNA]</scope>
    <source>
        <strain evidence="4 5">DGU41</strain>
    </source>
</reference>
<evidence type="ECO:0000256" key="2">
    <source>
        <dbReference type="SAM" id="SignalP"/>
    </source>
</evidence>
<dbReference type="InterPro" id="IPR026444">
    <property type="entry name" value="Secre_tail"/>
</dbReference>
<dbReference type="InterPro" id="IPR003961">
    <property type="entry name" value="FN3_dom"/>
</dbReference>
<protein>
    <submittedName>
        <fullName evidence="4">T9SS type A sorting domain-containing protein</fullName>
    </submittedName>
</protein>
<dbReference type="Proteomes" id="UP001393056">
    <property type="component" value="Unassembled WGS sequence"/>
</dbReference>